<evidence type="ECO:0000313" key="2">
    <source>
        <dbReference type="Proteomes" id="UP000295724"/>
    </source>
</evidence>
<protein>
    <recommendedName>
        <fullName evidence="3">BNR repeat protein</fullName>
    </recommendedName>
</protein>
<evidence type="ECO:0008006" key="3">
    <source>
        <dbReference type="Google" id="ProtNLM"/>
    </source>
</evidence>
<dbReference type="RefSeq" id="WP_133566555.1">
    <property type="nucleotide sequence ID" value="NZ_NIHB01000005.1"/>
</dbReference>
<dbReference type="AlphaFoldDB" id="A0A4R6XEW0"/>
<dbReference type="EMBL" id="SNZB01000007">
    <property type="protein sequence ID" value="TDR16759.1"/>
    <property type="molecule type" value="Genomic_DNA"/>
</dbReference>
<dbReference type="OrthoDB" id="9764969at2"/>
<proteinExistence type="predicted"/>
<accession>A0A4R6XEW0</accession>
<comment type="caution">
    <text evidence="1">The sequence shown here is derived from an EMBL/GenBank/DDBJ whole genome shotgun (WGS) entry which is preliminary data.</text>
</comment>
<dbReference type="SUPFAM" id="SSF50939">
    <property type="entry name" value="Sialidases"/>
    <property type="match status" value="1"/>
</dbReference>
<dbReference type="Proteomes" id="UP000295724">
    <property type="component" value="Unassembled WGS sequence"/>
</dbReference>
<keyword evidence="2" id="KW-1185">Reference proteome</keyword>
<dbReference type="InterPro" id="IPR036278">
    <property type="entry name" value="Sialidase_sf"/>
</dbReference>
<reference evidence="1 2" key="1">
    <citation type="submission" date="2019-03" db="EMBL/GenBank/DDBJ databases">
        <title>Genomic Encyclopedia of Type Strains, Phase IV (KMG-IV): sequencing the most valuable type-strain genomes for metagenomic binning, comparative biology and taxonomic classification.</title>
        <authorList>
            <person name="Goeker M."/>
        </authorList>
    </citation>
    <scope>NUCLEOTIDE SEQUENCE [LARGE SCALE GENOMIC DNA]</scope>
    <source>
        <strain evidence="1 2">DSM 25488</strain>
    </source>
</reference>
<sequence>MPTRNATKKTIALLVFTVVAVFSVQYIMASDVYASSAPKVIIQAMAEDEIQPELLLDKQGRVHLLYFKIADSKSRMGHLFYKQYLPDTEAWSEAIQISQKSYRQPDVIATAKLAVDDLGQVHVTWLGQNPTAYMYSRSDAELENFSAERSLVTEYPEGAEASAVISAHKNTITMSWMAGWDESLRTVYSMSSNDYGKTFGEETMIGDQSIGGCACCGYASEYTQQGELLVAYRSAQNGTERDMQLLSLIDDQKQTQLVDKWQYSSCPVSTNDLTQDNQGNLWITWETAGKIYTSPINPDKQAKPVLIKEPEQAIRQKHPTMAINHSGVKLIAWSEGNGYFSGGELKLQMLDPDSKTLESPSTKGMNPAQFSRVAASALPNDSFLVLY</sequence>
<evidence type="ECO:0000313" key="1">
    <source>
        <dbReference type="EMBL" id="TDR16759.1"/>
    </source>
</evidence>
<name>A0A4R6XEW0_9GAMM</name>
<gene>
    <name evidence="1" type="ORF">C8D91_2665</name>
</gene>
<organism evidence="1 2">
    <name type="scientific">Marinicella litoralis</name>
    <dbReference type="NCBI Taxonomy" id="644220"/>
    <lineage>
        <taxon>Bacteria</taxon>
        <taxon>Pseudomonadati</taxon>
        <taxon>Pseudomonadota</taxon>
        <taxon>Gammaproteobacteria</taxon>
        <taxon>Lysobacterales</taxon>
        <taxon>Marinicellaceae</taxon>
        <taxon>Marinicella</taxon>
    </lineage>
</organism>